<evidence type="ECO:0000256" key="4">
    <source>
        <dbReference type="ARBA" id="ARBA00022989"/>
    </source>
</evidence>
<keyword evidence="3 6" id="KW-0812">Transmembrane</keyword>
<evidence type="ECO:0000256" key="6">
    <source>
        <dbReference type="SAM" id="Phobius"/>
    </source>
</evidence>
<name>A0A7Z0BMB3_9GAMM</name>
<dbReference type="InterPro" id="IPR023845">
    <property type="entry name" value="DUF3817_TM"/>
</dbReference>
<reference evidence="8 9" key="1">
    <citation type="submission" date="2020-07" db="EMBL/GenBank/DDBJ databases">
        <title>Genomic analyses of the natural microbiome of Caenorhabditis elegans.</title>
        <authorList>
            <person name="Samuel B."/>
        </authorList>
    </citation>
    <scope>NUCLEOTIDE SEQUENCE [LARGE SCALE GENOMIC DNA]</scope>
    <source>
        <strain evidence="8 9">BIGb0408</strain>
    </source>
</reference>
<feature type="transmembrane region" description="Helical" evidence="6">
    <location>
        <begin position="91"/>
        <end position="111"/>
    </location>
</feature>
<protein>
    <submittedName>
        <fullName evidence="8">Integral membrane protein</fullName>
    </submittedName>
</protein>
<keyword evidence="9" id="KW-1185">Reference proteome</keyword>
<dbReference type="Proteomes" id="UP000578688">
    <property type="component" value="Unassembled WGS sequence"/>
</dbReference>
<evidence type="ECO:0000313" key="8">
    <source>
        <dbReference type="EMBL" id="NYH72292.1"/>
    </source>
</evidence>
<evidence type="ECO:0000256" key="5">
    <source>
        <dbReference type="ARBA" id="ARBA00023136"/>
    </source>
</evidence>
<feature type="transmembrane region" description="Helical" evidence="6">
    <location>
        <begin position="123"/>
        <end position="144"/>
    </location>
</feature>
<evidence type="ECO:0000256" key="2">
    <source>
        <dbReference type="ARBA" id="ARBA00022475"/>
    </source>
</evidence>
<keyword evidence="5 6" id="KW-0472">Membrane</keyword>
<evidence type="ECO:0000256" key="3">
    <source>
        <dbReference type="ARBA" id="ARBA00022692"/>
    </source>
</evidence>
<proteinExistence type="predicted"/>
<dbReference type="Pfam" id="PF12823">
    <property type="entry name" value="DUF3817"/>
    <property type="match status" value="1"/>
</dbReference>
<keyword evidence="2" id="KW-1003">Cell membrane</keyword>
<gene>
    <name evidence="8" type="ORF">FHR27_000902</name>
</gene>
<sequence length="154" mass="17216">MSISSVSPDTVQRLQGNAQKSFEYWYLVRDYATSTPPRFSFQVSLSMRNAKVSEDAPARALIWAARFEGTTLLLLLCIAVPLKHLAHYPQLVSLLGPVHGVAFIIYATITLKTAAEHAWDTGLLLRVLFAALVPFGGFFTARFLQKNVYIKQQE</sequence>
<dbReference type="AlphaFoldDB" id="A0A7Z0BMB3"/>
<feature type="transmembrane region" description="Helical" evidence="6">
    <location>
        <begin position="60"/>
        <end position="79"/>
    </location>
</feature>
<evidence type="ECO:0000256" key="1">
    <source>
        <dbReference type="ARBA" id="ARBA00004651"/>
    </source>
</evidence>
<dbReference type="EMBL" id="JACBYV010000001">
    <property type="protein sequence ID" value="NYH72292.1"/>
    <property type="molecule type" value="Genomic_DNA"/>
</dbReference>
<dbReference type="PANTHER" id="PTHR40077">
    <property type="entry name" value="MEMBRANE PROTEIN-RELATED"/>
    <property type="match status" value="1"/>
</dbReference>
<organism evidence="8 9">
    <name type="scientific">Phytopseudomonas flavescens</name>
    <dbReference type="NCBI Taxonomy" id="29435"/>
    <lineage>
        <taxon>Bacteria</taxon>
        <taxon>Pseudomonadati</taxon>
        <taxon>Pseudomonadota</taxon>
        <taxon>Gammaproteobacteria</taxon>
        <taxon>Pseudomonadales</taxon>
        <taxon>Pseudomonadaceae</taxon>
        <taxon>Phytopseudomonas</taxon>
    </lineage>
</organism>
<evidence type="ECO:0000259" key="7">
    <source>
        <dbReference type="Pfam" id="PF12823"/>
    </source>
</evidence>
<keyword evidence="4 6" id="KW-1133">Transmembrane helix</keyword>
<comment type="subcellular location">
    <subcellularLocation>
        <location evidence="1">Cell membrane</location>
        <topology evidence="1">Multi-pass membrane protein</topology>
    </subcellularLocation>
</comment>
<evidence type="ECO:0000313" key="9">
    <source>
        <dbReference type="Proteomes" id="UP000578688"/>
    </source>
</evidence>
<dbReference type="NCBIfam" id="TIGR03954">
    <property type="entry name" value="integ_memb_HG"/>
    <property type="match status" value="1"/>
</dbReference>
<dbReference type="GO" id="GO:0005886">
    <property type="term" value="C:plasma membrane"/>
    <property type="evidence" value="ECO:0007669"/>
    <property type="project" value="UniProtKB-SubCell"/>
</dbReference>
<accession>A0A7Z0BMB3</accession>
<feature type="domain" description="DUF3817" evidence="7">
    <location>
        <begin position="61"/>
        <end position="145"/>
    </location>
</feature>
<comment type="caution">
    <text evidence="8">The sequence shown here is derived from an EMBL/GenBank/DDBJ whole genome shotgun (WGS) entry which is preliminary data.</text>
</comment>
<dbReference type="PANTHER" id="PTHR40077:SF1">
    <property type="entry name" value="MEMBRANE PROTEIN"/>
    <property type="match status" value="1"/>
</dbReference>
<dbReference type="RefSeq" id="WP_218878447.1">
    <property type="nucleotide sequence ID" value="NZ_JACBYV010000001.1"/>
</dbReference>